<dbReference type="GO" id="GO:0003677">
    <property type="term" value="F:DNA binding"/>
    <property type="evidence" value="ECO:0007669"/>
    <property type="project" value="UniProtKB-KW"/>
</dbReference>
<keyword evidence="1" id="KW-0805">Transcription regulation</keyword>
<comment type="caution">
    <text evidence="5">The sequence shown here is derived from an EMBL/GenBank/DDBJ whole genome shotgun (WGS) entry which is preliminary data.</text>
</comment>
<evidence type="ECO:0000313" key="5">
    <source>
        <dbReference type="EMBL" id="MBM6827886.1"/>
    </source>
</evidence>
<name>A0A938X4S3_9CLOT</name>
<keyword evidence="6" id="KW-1185">Reference proteome</keyword>
<dbReference type="GO" id="GO:0006355">
    <property type="term" value="P:regulation of DNA-templated transcription"/>
    <property type="evidence" value="ECO:0007669"/>
    <property type="project" value="InterPro"/>
</dbReference>
<dbReference type="PROSITE" id="PS50043">
    <property type="entry name" value="HTH_LUXR_2"/>
    <property type="match status" value="1"/>
</dbReference>
<reference evidence="5" key="1">
    <citation type="submission" date="2020-08" db="EMBL/GenBank/DDBJ databases">
        <authorList>
            <person name="Cejkova D."/>
            <person name="Kubasova T."/>
            <person name="Jahodarova E."/>
            <person name="Rychlik I."/>
        </authorList>
    </citation>
    <scope>NUCLEOTIDE SEQUENCE</scope>
    <source>
        <strain evidence="5">An420c</strain>
    </source>
</reference>
<dbReference type="Pfam" id="PF00196">
    <property type="entry name" value="GerE"/>
    <property type="match status" value="1"/>
</dbReference>
<dbReference type="CDD" id="cd06170">
    <property type="entry name" value="LuxR_C_like"/>
    <property type="match status" value="1"/>
</dbReference>
<organism evidence="5 6">
    <name type="scientific">Mordavella massiliensis</name>
    <dbReference type="NCBI Taxonomy" id="1871024"/>
    <lineage>
        <taxon>Bacteria</taxon>
        <taxon>Bacillati</taxon>
        <taxon>Bacillota</taxon>
        <taxon>Clostridia</taxon>
        <taxon>Eubacteriales</taxon>
        <taxon>Clostridiaceae</taxon>
        <taxon>Mordavella</taxon>
    </lineage>
</organism>
<proteinExistence type="predicted"/>
<dbReference type="AlphaFoldDB" id="A0A938X4S3"/>
<dbReference type="SMART" id="SM00421">
    <property type="entry name" value="HTH_LUXR"/>
    <property type="match status" value="1"/>
</dbReference>
<dbReference type="Gene3D" id="1.10.10.10">
    <property type="entry name" value="Winged helix-like DNA-binding domain superfamily/Winged helix DNA-binding domain"/>
    <property type="match status" value="1"/>
</dbReference>
<dbReference type="Proteomes" id="UP000713880">
    <property type="component" value="Unassembled WGS sequence"/>
</dbReference>
<dbReference type="PANTHER" id="PTHR44688:SF16">
    <property type="entry name" value="DNA-BINDING TRANSCRIPTIONAL ACTIVATOR DEVR_DOSR"/>
    <property type="match status" value="1"/>
</dbReference>
<dbReference type="InterPro" id="IPR036388">
    <property type="entry name" value="WH-like_DNA-bd_sf"/>
</dbReference>
<dbReference type="SUPFAM" id="SSF46894">
    <property type="entry name" value="C-terminal effector domain of the bipartite response regulators"/>
    <property type="match status" value="1"/>
</dbReference>
<evidence type="ECO:0000313" key="6">
    <source>
        <dbReference type="Proteomes" id="UP000713880"/>
    </source>
</evidence>
<dbReference type="RefSeq" id="WP_204909858.1">
    <property type="nucleotide sequence ID" value="NZ_JACJLV010000074.1"/>
</dbReference>
<keyword evidence="3" id="KW-0804">Transcription</keyword>
<protein>
    <submittedName>
        <fullName evidence="5">Helix-turn-helix transcriptional regulator</fullName>
    </submittedName>
</protein>
<gene>
    <name evidence="5" type="ORF">H6A13_12435</name>
</gene>
<dbReference type="EMBL" id="JACJLV010000074">
    <property type="protein sequence ID" value="MBM6827886.1"/>
    <property type="molecule type" value="Genomic_DNA"/>
</dbReference>
<evidence type="ECO:0000256" key="3">
    <source>
        <dbReference type="ARBA" id="ARBA00023163"/>
    </source>
</evidence>
<feature type="domain" description="HTH luxR-type" evidence="4">
    <location>
        <begin position="37"/>
        <end position="100"/>
    </location>
</feature>
<reference evidence="5" key="2">
    <citation type="journal article" date="2021" name="Sci. Rep.">
        <title>The distribution of antibiotic resistance genes in chicken gut microbiota commensals.</title>
        <authorList>
            <person name="Juricova H."/>
            <person name="Matiasovicova J."/>
            <person name="Kubasova T."/>
            <person name="Cejkova D."/>
            <person name="Rychlik I."/>
        </authorList>
    </citation>
    <scope>NUCLEOTIDE SEQUENCE</scope>
    <source>
        <strain evidence="5">An420c</strain>
    </source>
</reference>
<dbReference type="InterPro" id="IPR016032">
    <property type="entry name" value="Sig_transdc_resp-reg_C-effctor"/>
</dbReference>
<accession>A0A938X4S3</accession>
<keyword evidence="2" id="KW-0238">DNA-binding</keyword>
<evidence type="ECO:0000256" key="1">
    <source>
        <dbReference type="ARBA" id="ARBA00023015"/>
    </source>
</evidence>
<evidence type="ECO:0000259" key="4">
    <source>
        <dbReference type="PROSITE" id="PS50043"/>
    </source>
</evidence>
<dbReference type="PANTHER" id="PTHR44688">
    <property type="entry name" value="DNA-BINDING TRANSCRIPTIONAL ACTIVATOR DEVR_DOSR"/>
    <property type="match status" value="1"/>
</dbReference>
<evidence type="ECO:0000256" key="2">
    <source>
        <dbReference type="ARBA" id="ARBA00023125"/>
    </source>
</evidence>
<dbReference type="InterPro" id="IPR000792">
    <property type="entry name" value="Tscrpt_reg_LuxR_C"/>
</dbReference>
<sequence>MLEAVIKPGWPEDFKRIIAITYWFFDGWRKIHNPETGHHVADDLTTTEFAAAMLAARRWTNQEIAAHMNISVHTVKRYISAVLQKLGIHQRQELKQYMLK</sequence>